<dbReference type="InterPro" id="IPR003141">
    <property type="entry name" value="Pol/His_phosphatase_N"/>
</dbReference>
<accession>A0A6J7H3H0</accession>
<dbReference type="EMBL" id="CAFBMK010000058">
    <property type="protein sequence ID" value="CAB4911263.1"/>
    <property type="molecule type" value="Genomic_DNA"/>
</dbReference>
<feature type="domain" description="Polymerase/histidinol phosphatase N-terminal" evidence="1">
    <location>
        <begin position="9"/>
        <end position="75"/>
    </location>
</feature>
<dbReference type="SMART" id="SM00481">
    <property type="entry name" value="POLIIIAc"/>
    <property type="match status" value="1"/>
</dbReference>
<dbReference type="InterPro" id="IPR004013">
    <property type="entry name" value="PHP_dom"/>
</dbReference>
<dbReference type="InterPro" id="IPR016195">
    <property type="entry name" value="Pol/histidinol_Pase-like"/>
</dbReference>
<proteinExistence type="predicted"/>
<dbReference type="PANTHER" id="PTHR42924:SF3">
    <property type="entry name" value="POLYMERASE_HISTIDINOL PHOSPHATASE N-TERMINAL DOMAIN-CONTAINING PROTEIN"/>
    <property type="match status" value="1"/>
</dbReference>
<protein>
    <submittedName>
        <fullName evidence="2">Unannotated protein</fullName>
    </submittedName>
</protein>
<name>A0A6J7H3H0_9ZZZZ</name>
<dbReference type="PANTHER" id="PTHR42924">
    <property type="entry name" value="EXONUCLEASE"/>
    <property type="match status" value="1"/>
</dbReference>
<dbReference type="InterPro" id="IPR052018">
    <property type="entry name" value="PHP_domain"/>
</dbReference>
<dbReference type="Gene3D" id="1.10.150.650">
    <property type="match status" value="1"/>
</dbReference>
<reference evidence="2" key="1">
    <citation type="submission" date="2020-05" db="EMBL/GenBank/DDBJ databases">
        <authorList>
            <person name="Chiriac C."/>
            <person name="Salcher M."/>
            <person name="Ghai R."/>
            <person name="Kavagutti S V."/>
        </authorList>
    </citation>
    <scope>NUCLEOTIDE SEQUENCE</scope>
</reference>
<dbReference type="Gene3D" id="3.20.20.140">
    <property type="entry name" value="Metal-dependent hydrolases"/>
    <property type="match status" value="1"/>
</dbReference>
<dbReference type="GO" id="GO:0004534">
    <property type="term" value="F:5'-3' RNA exonuclease activity"/>
    <property type="evidence" value="ECO:0007669"/>
    <property type="project" value="TreeGrafter"/>
</dbReference>
<dbReference type="GO" id="GO:0035312">
    <property type="term" value="F:5'-3' DNA exonuclease activity"/>
    <property type="evidence" value="ECO:0007669"/>
    <property type="project" value="TreeGrafter"/>
</dbReference>
<gene>
    <name evidence="2" type="ORF">UFOPK3564_01259</name>
</gene>
<dbReference type="CDD" id="cd07438">
    <property type="entry name" value="PHP_HisPPase_AMP"/>
    <property type="match status" value="1"/>
</dbReference>
<evidence type="ECO:0000313" key="2">
    <source>
        <dbReference type="EMBL" id="CAB4911263.1"/>
    </source>
</evidence>
<sequence length="296" mass="31515">MSGDPAPTFDLQSHSTASDGALVPARVVRSAHRAGVRTMSLTDHDSVAGVQEAIDTAQRLGGITVVPGIEVSAIDDAHADLHVCGYLVDHASTDLADALEAWRADRAGRADRMIDALFELGWAVDVAGLRARRDAGRSIGRPHVAAAAFDHPANAERIEAEELDTATDLLVAYLVDGAPAFRTRTTPTVAEAIDAIHGAGGVAVWAHPFWDVGDEASVTAALERFVGLGLDGVETFYASFTEEQTRFLHAEAGRLGLITTGSADFHGPHHPNFSRFRDFSTYGLEPTWGPLAEWMG</sequence>
<dbReference type="Pfam" id="PF02811">
    <property type="entry name" value="PHP"/>
    <property type="match status" value="1"/>
</dbReference>
<dbReference type="SUPFAM" id="SSF89550">
    <property type="entry name" value="PHP domain-like"/>
    <property type="match status" value="1"/>
</dbReference>
<organism evidence="2">
    <name type="scientific">freshwater metagenome</name>
    <dbReference type="NCBI Taxonomy" id="449393"/>
    <lineage>
        <taxon>unclassified sequences</taxon>
        <taxon>metagenomes</taxon>
        <taxon>ecological metagenomes</taxon>
    </lineage>
</organism>
<evidence type="ECO:0000259" key="1">
    <source>
        <dbReference type="SMART" id="SM00481"/>
    </source>
</evidence>
<dbReference type="AlphaFoldDB" id="A0A6J7H3H0"/>